<evidence type="ECO:0000313" key="52">
    <source>
        <dbReference type="EMBL" id="HAE1373484.1"/>
    </source>
</evidence>
<gene>
    <name evidence="17" type="ORF">A3Z75_12810</name>
    <name evidence="19" type="ORF">AL996_14435</name>
    <name evidence="22" type="ORF">B7643_22235</name>
    <name evidence="21" type="ORF">B7S77_18495</name>
    <name evidence="18" type="ORF">BEI99_23015</name>
    <name evidence="20" type="ORF">BH418_24050</name>
    <name evidence="66" type="ORF">C4792_12290</name>
    <name evidence="23" type="ORF">CB179_23040</name>
    <name evidence="24" type="ORF">CB381_13475</name>
    <name evidence="25" type="ORF">CBN47_22200</name>
    <name evidence="26" type="ORF">CC399_21740</name>
    <name evidence="11" type="ORF">D5800_22770</name>
    <name evidence="1" type="ORF">DEM85_23315</name>
    <name evidence="3" type="ORF">DKS77_22685</name>
    <name evidence="8" type="ORF">DLB38_24575</name>
    <name evidence="5" type="ORF">DN360_07345</name>
    <name evidence="4" type="ORF">DNV88_25185</name>
    <name evidence="6" type="ORF">DTG92_22735</name>
    <name evidence="7" type="ORF">DTV28_23490</name>
    <name evidence="10" type="ORF">DU232_22980</name>
    <name evidence="9" type="ORF">DUR08_22790</name>
    <name evidence="16" type="ORF">E0T08_23715</name>
    <name evidence="12" type="ORF">EEQ47_18005</name>
    <name evidence="13" type="ORF">EPK73_22800</name>
    <name evidence="14" type="ORF">EVU59_22410</name>
    <name evidence="15" type="ORF">EZX27_07205</name>
    <name evidence="2" type="ORF">FIR09_22715</name>
    <name evidence="44" type="ORF">G0D82_23805</name>
    <name evidence="45" type="ORF">G1157_15165</name>
    <name evidence="48" type="ORF">G2167_14135</name>
    <name evidence="46" type="ORF">G2187_23600</name>
    <name evidence="49" type="ORF">G2192_13170</name>
    <name evidence="47" type="ORF">G2213_15230</name>
    <name evidence="50" type="ORF">G2913_10850</name>
    <name evidence="54" type="ORF">G2960_23100</name>
    <name evidence="51" type="ORF">G2966_22645</name>
    <name evidence="55" type="ORF">G2970_23205</name>
    <name evidence="52" type="ORF">G2990_22800</name>
    <name evidence="56" type="ORF">G3980_004649</name>
    <name evidence="53" type="ORF">G3A30_22280</name>
    <name evidence="57" type="ORF">G4D20_002843</name>
    <name evidence="58" type="ORF">G4K93_004593</name>
    <name evidence="59" type="ORF">G4P07_004879</name>
    <name evidence="60" type="ORF">G4P20_004585</name>
    <name evidence="61" type="ORF">G4Y13_004519</name>
    <name evidence="65" type="ORF">G9336_002135</name>
    <name evidence="63" type="ORF">G9C35_004663</name>
    <name evidence="62" type="ORF">G9C70_004078</name>
    <name evidence="64" type="ORF">G9G25_003928</name>
    <name evidence="38" type="ORF">GB020_11080</name>
    <name evidence="39" type="ORF">GB178_22960</name>
    <name evidence="35" type="ORF">GB182_14400</name>
    <name evidence="42" type="ORF">GB352_10780</name>
    <name evidence="34" type="ORF">GB356_14395</name>
    <name evidence="31" type="ORF">GB388_23390</name>
    <name evidence="43" type="ORF">GB394_14400</name>
    <name evidence="29" type="ORF">GB423_12050</name>
    <name evidence="37" type="ORF">GB430_21995</name>
    <name evidence="36" type="ORF">GB481_14995</name>
    <name evidence="33" type="ORF">GB613_22700</name>
    <name evidence="40" type="ORF">GBR77_14015</name>
    <name evidence="41" type="ORF">GBS17_11385</name>
    <name evidence="28" type="ORF">GBX08_14395</name>
    <name evidence="27" type="ORF">GBX75_22465</name>
    <name evidence="30" type="ORF">GBY12_12430</name>
    <name evidence="32" type="ORF">GBY78_12595</name>
</gene>
<evidence type="ECO:0000313" key="57">
    <source>
        <dbReference type="EMBL" id="HAE4619126.1"/>
    </source>
</evidence>
<evidence type="ECO:0000313" key="18">
    <source>
        <dbReference type="EMBL" id="ECU7934640.1"/>
    </source>
</evidence>
<evidence type="ECO:0000313" key="9">
    <source>
        <dbReference type="EMBL" id="EBY0577737.1"/>
    </source>
</evidence>
<dbReference type="EMBL" id="DAAFWQ010000163">
    <property type="protein sequence ID" value="HAB1827507.1"/>
    <property type="molecule type" value="Genomic_DNA"/>
</dbReference>
<evidence type="ECO:0000313" key="12">
    <source>
        <dbReference type="EMBL" id="EBZ7019101.1"/>
    </source>
</evidence>
<evidence type="ECO:0000313" key="30">
    <source>
        <dbReference type="EMBL" id="HAB1803070.1"/>
    </source>
</evidence>
<evidence type="ECO:0000313" key="62">
    <source>
        <dbReference type="EMBL" id="HAF0562302.1"/>
    </source>
</evidence>
<dbReference type="EMBL" id="DAAFWC010000006">
    <property type="protein sequence ID" value="HAB1708823.1"/>
    <property type="molecule type" value="Genomic_DNA"/>
</dbReference>
<dbReference type="EMBL" id="DAARAE010000231">
    <property type="protein sequence ID" value="HAE1459096.1"/>
    <property type="molecule type" value="Genomic_DNA"/>
</dbReference>
<dbReference type="EMBL" id="DAAGBW010000007">
    <property type="protein sequence ID" value="HAB2425201.1"/>
    <property type="molecule type" value="Genomic_DNA"/>
</dbReference>
<evidence type="ECO:0000313" key="22">
    <source>
        <dbReference type="EMBL" id="EDG5799390.1"/>
    </source>
</evidence>
<dbReference type="EMBL" id="DAAUAP010000048">
    <property type="protein sequence ID" value="HAF0891980.1"/>
    <property type="molecule type" value="Genomic_DNA"/>
</dbReference>
<dbReference type="EMBL" id="DAARAJ010000046">
    <property type="protein sequence ID" value="HAE1642466.1"/>
    <property type="molecule type" value="Genomic_DNA"/>
</dbReference>
<evidence type="ECO:0000313" key="58">
    <source>
        <dbReference type="EMBL" id="HAE6730686.1"/>
    </source>
</evidence>
<dbReference type="EMBL" id="DAAHHO010000007">
    <property type="protein sequence ID" value="HAB6237380.1"/>
    <property type="molecule type" value="Genomic_DNA"/>
</dbReference>
<dbReference type="EMBL" id="DAAFPI010000043">
    <property type="protein sequence ID" value="HAB1023135.1"/>
    <property type="molecule type" value="Genomic_DNA"/>
</dbReference>
<accession>A0A2T9I4Y1</accession>
<dbReference type="EMBL" id="DAAQLP010000021">
    <property type="protein sequence ID" value="HAD9848723.1"/>
    <property type="molecule type" value="Genomic_DNA"/>
</dbReference>
<dbReference type="EMBL" id="AAHYFF010000072">
    <property type="protein sequence ID" value="ECB6382400.1"/>
    <property type="molecule type" value="Genomic_DNA"/>
</dbReference>
<dbReference type="EMBL" id="DAAHCK010000007">
    <property type="protein sequence ID" value="HAB5524790.1"/>
    <property type="molecule type" value="Genomic_DNA"/>
</dbReference>
<dbReference type="EMBL" id="AAGQKS010000052">
    <property type="protein sequence ID" value="EBQ8903543.1"/>
    <property type="molecule type" value="Genomic_DNA"/>
</dbReference>
<reference evidence="66 67" key="2">
    <citation type="submission" date="2018-04" db="EMBL/GenBank/DDBJ databases">
        <title>Serotype diversity and antimicrobial resistance among Salmonella enterica isolated from patients at an equine referral hospital.</title>
        <authorList>
            <person name="Leon I.M."/>
            <person name="Lawhon S.D."/>
            <person name="Norman K.N."/>
            <person name="Threadgill D.S."/>
            <person name="Ohta N."/>
            <person name="Vinasco J."/>
            <person name="Scott H.M."/>
        </authorList>
    </citation>
    <scope>NUCLEOTIDE SEQUENCE [LARGE SCALE GENOMIC DNA]</scope>
    <source>
        <strain evidence="66 67">167</strain>
    </source>
</reference>
<dbReference type="EMBL" id="DAAQQN010000006">
    <property type="protein sequence ID" value="HAE0449569.1"/>
    <property type="molecule type" value="Genomic_DNA"/>
</dbReference>
<evidence type="ECO:0000313" key="33">
    <source>
        <dbReference type="EMBL" id="HAB2061419.1"/>
    </source>
</evidence>
<dbReference type="RefSeq" id="WP_000735920.1">
    <property type="nucleotide sequence ID" value="NZ_CALNWA010000006.1"/>
</dbReference>
<dbReference type="EMBL" id="AAMIOU010000073">
    <property type="protein sequence ID" value="EDH7247710.1"/>
    <property type="molecule type" value="Genomic_DNA"/>
</dbReference>
<evidence type="ECO:0000313" key="14">
    <source>
        <dbReference type="EMBL" id="ECB2571398.1"/>
    </source>
</evidence>
<evidence type="ECO:0000313" key="17">
    <source>
        <dbReference type="EMBL" id="ECT6084376.1"/>
    </source>
</evidence>
<evidence type="ECO:0000313" key="15">
    <source>
        <dbReference type="EMBL" id="ECB6025934.1"/>
    </source>
</evidence>
<evidence type="ECO:0000313" key="23">
    <source>
        <dbReference type="EMBL" id="EDH5704296.1"/>
    </source>
</evidence>
<evidence type="ECO:0000313" key="67">
    <source>
        <dbReference type="Proteomes" id="UP000245147"/>
    </source>
</evidence>
<evidence type="ECO:0000313" key="40">
    <source>
        <dbReference type="EMBL" id="HAB5524790.1"/>
    </source>
</evidence>
<dbReference type="EMBL" id="DAATZW010000115">
    <property type="protein sequence ID" value="HAF0793289.1"/>
    <property type="molecule type" value="Genomic_DNA"/>
</dbReference>
<evidence type="ECO:0000313" key="43">
    <source>
        <dbReference type="EMBL" id="HAB6237380.1"/>
    </source>
</evidence>
<evidence type="ECO:0000313" key="41">
    <source>
        <dbReference type="EMBL" id="HAB5769565.1"/>
    </source>
</evidence>
<evidence type="ECO:0000313" key="19">
    <source>
        <dbReference type="EMBL" id="EDB6497902.1"/>
    </source>
</evidence>
<evidence type="ECO:0000313" key="63">
    <source>
        <dbReference type="EMBL" id="HAF0793289.1"/>
    </source>
</evidence>
<dbReference type="EMBL" id="DAASYN010000028">
    <property type="protein sequence ID" value="HAE7560326.1"/>
    <property type="molecule type" value="Genomic_DNA"/>
</dbReference>
<evidence type="ECO:0000313" key="55">
    <source>
        <dbReference type="EMBL" id="HAE1642466.1"/>
    </source>
</evidence>
<sequence length="266" mass="31389">MKKLPGSLEIKLHEKLSKSDILNILAEQMTMLEETFGIQEFKIFSYLECYIGDKKQALYYRSRNSAIATFKLKGLESPVNTAKLISKENGQRIVSFDKELDIDRISATVRNIQNNNPYKGWSEGISVVPASIISKMIHEDIIRAQEEQGRLYRIEEQRKKEEQIRKEKEREEYERPLKAFISSKIKESDLSEKDFKKQVCSSCDYLKDRTTKSRYFTERPDLLEKYYNERLIRYSIKRPDGKVGKVEIYTEMGELIFEQYKILHLI</sequence>
<evidence type="ECO:0000313" key="59">
    <source>
        <dbReference type="EMBL" id="HAE7506456.1"/>
    </source>
</evidence>
<evidence type="ECO:0000313" key="60">
    <source>
        <dbReference type="EMBL" id="HAE7560326.1"/>
    </source>
</evidence>
<dbReference type="EMBL" id="DAASXW010000037">
    <property type="protein sequence ID" value="HAE7506456.1"/>
    <property type="molecule type" value="Genomic_DNA"/>
</dbReference>
<dbReference type="EMBL" id="DAAQYH010000068">
    <property type="protein sequence ID" value="HAE1373484.1"/>
    <property type="molecule type" value="Genomic_DNA"/>
</dbReference>
<dbReference type="EMBL" id="AAMEPF010000010">
    <property type="protein sequence ID" value="EDG5622503.1"/>
    <property type="molecule type" value="Genomic_DNA"/>
</dbReference>
<evidence type="ECO:0000313" key="49">
    <source>
        <dbReference type="EMBL" id="HAE0449569.1"/>
    </source>
</evidence>
<dbReference type="EMBL" id="DAAHEN010000006">
    <property type="protein sequence ID" value="HAB5769565.1"/>
    <property type="molecule type" value="Genomic_DNA"/>
</dbReference>
<dbReference type="EMBL" id="DAAPXI010000007">
    <property type="protein sequence ID" value="HAD8175685.1"/>
    <property type="molecule type" value="Genomic_DNA"/>
</dbReference>
<evidence type="ECO:0000313" key="34">
    <source>
        <dbReference type="EMBL" id="HAB2370634.1"/>
    </source>
</evidence>
<organism evidence="66 67">
    <name type="scientific">Salmonella enterica subsp. enterica serovar Agona</name>
    <dbReference type="NCBI Taxonomy" id="58095"/>
    <lineage>
        <taxon>Bacteria</taxon>
        <taxon>Pseudomonadati</taxon>
        <taxon>Pseudomonadota</taxon>
        <taxon>Gammaproteobacteria</taxon>
        <taxon>Enterobacterales</taxon>
        <taxon>Enterobacteriaceae</taxon>
        <taxon>Salmonella</taxon>
    </lineage>
</organism>
<dbReference type="Proteomes" id="UP000839928">
    <property type="component" value="Unassembled WGS sequence"/>
</dbReference>
<dbReference type="EMBL" id="DAAGXT010000006">
    <property type="protein sequence ID" value="HAB5021405.1"/>
    <property type="molecule type" value="Genomic_DNA"/>
</dbReference>
<dbReference type="EMBL" id="AAGQWK010000043">
    <property type="protein sequence ID" value="EBR0144813.1"/>
    <property type="molecule type" value="Genomic_DNA"/>
</dbReference>
<name>A0A2T9I4Y1_SALET</name>
<protein>
    <submittedName>
        <fullName evidence="66">Uncharacterized protein</fullName>
    </submittedName>
</protein>
<dbReference type="EMBL" id="DAAWFY010000005">
    <property type="protein sequence ID" value="HAF7732674.1"/>
    <property type="molecule type" value="Genomic_DNA"/>
</dbReference>
<dbReference type="EMBL" id="AAHVIS010000059">
    <property type="protein sequence ID" value="ECA7465090.1"/>
    <property type="molecule type" value="Genomic_DNA"/>
</dbReference>
<dbReference type="EMBL" id="DAAQWY010000005">
    <property type="protein sequence ID" value="HAE1218644.1"/>
    <property type="molecule type" value="Genomic_DNA"/>
</dbReference>
<evidence type="ECO:0000313" key="44">
    <source>
        <dbReference type="EMBL" id="HAC6812900.1"/>
    </source>
</evidence>
<dbReference type="EMBL" id="AAHYCG010000004">
    <property type="protein sequence ID" value="ECB6025934.1"/>
    <property type="molecule type" value="Genomic_DNA"/>
</dbReference>
<dbReference type="EMBL" id="DAAMIM010000038">
    <property type="protein sequence ID" value="HAC6812900.1"/>
    <property type="molecule type" value="Genomic_DNA"/>
</dbReference>
<evidence type="ECO:0000313" key="38">
    <source>
        <dbReference type="EMBL" id="HAB5021405.1"/>
    </source>
</evidence>
<evidence type="ECO:0000313" key="36">
    <source>
        <dbReference type="EMBL" id="HAB3946766.1"/>
    </source>
</evidence>
<evidence type="ECO:0000313" key="25">
    <source>
        <dbReference type="EMBL" id="EDH7247710.1"/>
    </source>
</evidence>
<evidence type="ECO:0000313" key="5">
    <source>
        <dbReference type="EMBL" id="EBR8141035.1"/>
    </source>
</evidence>
<evidence type="ECO:0000313" key="10">
    <source>
        <dbReference type="EMBL" id="EBY1991830.1"/>
    </source>
</evidence>
<dbReference type="EMBL" id="AAGUBV010000043">
    <property type="protein sequence ID" value="EBR9966312.1"/>
    <property type="molecule type" value="Genomic_DNA"/>
</dbReference>
<evidence type="ECO:0000313" key="20">
    <source>
        <dbReference type="EMBL" id="EDC9469735.1"/>
    </source>
</evidence>
<evidence type="ECO:0000313" key="13">
    <source>
        <dbReference type="EMBL" id="ECA7465090.1"/>
    </source>
</evidence>
<dbReference type="EMBL" id="AALOGT010000008">
    <property type="protein sequence ID" value="EDB6497902.1"/>
    <property type="molecule type" value="Genomic_DNA"/>
</dbReference>
<evidence type="ECO:0000313" key="7">
    <source>
        <dbReference type="EMBL" id="EBS0219408.1"/>
    </source>
</evidence>
<dbReference type="EMBL" id="AAKNHU010000013">
    <property type="protein sequence ID" value="ECT6084376.1"/>
    <property type="molecule type" value="Genomic_DNA"/>
</dbReference>
<evidence type="ECO:0000313" key="35">
    <source>
        <dbReference type="EMBL" id="HAB2425201.1"/>
    </source>
</evidence>
<evidence type="ECO:0000313" key="61">
    <source>
        <dbReference type="EMBL" id="HAE9394940.1"/>
    </source>
</evidence>
<dbReference type="EMBL" id="DAAFUE010000007">
    <property type="protein sequence ID" value="HAB1571173.1"/>
    <property type="molecule type" value="Genomic_DNA"/>
</dbReference>
<dbReference type="EMBL" id="AAHORV010000034">
    <property type="protein sequence ID" value="EBY6739415.1"/>
    <property type="molecule type" value="Genomic_DNA"/>
</dbReference>
<dbReference type="EMBL" id="AAGUFA010000040">
    <property type="protein sequence ID" value="EBS0219408.1"/>
    <property type="molecule type" value="Genomic_DNA"/>
</dbReference>
<evidence type="ECO:0000313" key="28">
    <source>
        <dbReference type="EMBL" id="HAB1571173.1"/>
    </source>
</evidence>
<evidence type="ECO:0000313" key="3">
    <source>
        <dbReference type="EMBL" id="EBQ8903543.1"/>
    </source>
</evidence>
<evidence type="ECO:0000313" key="6">
    <source>
        <dbReference type="EMBL" id="EBR9966312.1"/>
    </source>
</evidence>
<evidence type="ECO:0000313" key="65">
    <source>
        <dbReference type="EMBL" id="HAF7732674.1"/>
    </source>
</evidence>
<evidence type="ECO:0000313" key="26">
    <source>
        <dbReference type="EMBL" id="EDH9232036.1"/>
    </source>
</evidence>
<dbReference type="EMBL" id="AAKRAK010000023">
    <property type="protein sequence ID" value="ECU7934640.1"/>
    <property type="molecule type" value="Genomic_DNA"/>
</dbReference>
<dbReference type="EMBL" id="DAAHFX010000005">
    <property type="protein sequence ID" value="HAB5939936.1"/>
    <property type="molecule type" value="Genomic_DNA"/>
</dbReference>
<dbReference type="EMBL" id="DAARZX010000007">
    <property type="protein sequence ID" value="HAE4619126.1"/>
    <property type="molecule type" value="Genomic_DNA"/>
</dbReference>
<dbReference type="Proteomes" id="UP000245147">
    <property type="component" value="Unassembled WGS sequence"/>
</dbReference>
<evidence type="ECO:0000313" key="31">
    <source>
        <dbReference type="EMBL" id="HAB1827507.1"/>
    </source>
</evidence>
<dbReference type="EMBL" id="DAAQXW010000040">
    <property type="protein sequence ID" value="HAE1324457.1"/>
    <property type="molecule type" value="Genomic_DNA"/>
</dbReference>
<proteinExistence type="predicted"/>
<dbReference type="EMBL" id="DAASRO010000021">
    <property type="protein sequence ID" value="HAE6730686.1"/>
    <property type="molecule type" value="Genomic_DNA"/>
</dbReference>
<evidence type="ECO:0000313" key="2">
    <source>
        <dbReference type="EMBL" id="EBG3095936.1"/>
    </source>
</evidence>
<reference evidence="27" key="1">
    <citation type="journal article" date="2018" name="Genome Biol.">
        <title>SKESA: strategic k-mer extension for scrupulous assemblies.</title>
        <authorList>
            <person name="Souvorov A."/>
            <person name="Agarwala R."/>
            <person name="Lipman D.J."/>
        </authorList>
    </citation>
    <scope>NUCLEOTIDE SEQUENCE</scope>
    <source>
        <strain evidence="44">09-3426</strain>
        <strain evidence="56">09-4364</strain>
        <strain evidence="61">10-7240</strain>
        <strain evidence="59">10-7243</strain>
        <strain evidence="60">11-5588</strain>
        <strain evidence="62">12-3191</strain>
        <strain evidence="63">12-3284</strain>
        <strain evidence="64">12-8479</strain>
        <strain evidence="58">13-0431</strain>
        <strain evidence="65">13-2460</strain>
        <strain evidence="57">13-5657</strain>
        <strain evidence="45">CE06.035</strain>
        <strain evidence="27">Salmonella enterica</strain>
        <strain evidence="48">Sam_3440b185-6731-4f40-abe7-826e6475c527</strain>
        <strain evidence="49">Sam_5f569ebd-755b-4147-8429-4678b9c250cc</strain>
        <strain evidence="47">Sam_8b55db79-2e89-45d5-a9a1-8092f0a17964</strain>
        <strain evidence="46">Sam_997f2e98-28ae-496a-bdd7-14b549d092b4</strain>
    </source>
</reference>
<dbReference type="AlphaFoldDB" id="A0A2T9I4Y1"/>
<dbReference type="EMBL" id="DAAGZR010000104">
    <property type="protein sequence ID" value="HAB5213432.1"/>
    <property type="molecule type" value="Genomic_DNA"/>
</dbReference>
<dbReference type="OMA" id="ELIFEQY"/>
<dbReference type="EMBL" id="QDOG01000006">
    <property type="protein sequence ID" value="PVL94339.1"/>
    <property type="molecule type" value="Genomic_DNA"/>
</dbReference>
<reference evidence="17" key="4">
    <citation type="submission" date="2018-07" db="EMBL/GenBank/DDBJ databases">
        <authorList>
            <consortium name="NARMS: The National Antimicrobial Resistance Monitoring System"/>
        </authorList>
    </citation>
    <scope>NUCLEOTIDE SEQUENCE</scope>
    <source>
        <strain evidence="17">CVM N57313F</strain>
        <strain evidence="12">FSIS11815297</strain>
        <strain evidence="18">FSIS1607168</strain>
    </source>
</reference>
<dbReference type="EMBL" id="DAAGSJ010000060">
    <property type="protein sequence ID" value="HAB4368644.1"/>
    <property type="molecule type" value="Genomic_DNA"/>
</dbReference>
<dbReference type="EMBL" id="DAAFWP010000006">
    <property type="protein sequence ID" value="HAB1803070.1"/>
    <property type="molecule type" value="Genomic_DNA"/>
</dbReference>
<dbReference type="EMBL" id="DAATXT010000050">
    <property type="protein sequence ID" value="HAF0562302.1"/>
    <property type="molecule type" value="Genomic_DNA"/>
</dbReference>
<reference evidence="44" key="7">
    <citation type="submission" date="2018-07" db="EMBL/GenBank/DDBJ databases">
        <authorList>
            <consortium name="NCBI Pathogen Detection Project"/>
        </authorList>
    </citation>
    <scope>NUCLEOTIDE SEQUENCE</scope>
    <source>
        <strain evidence="44">09-3426</strain>
        <strain evidence="56">09-4364</strain>
        <strain evidence="61">10-7240</strain>
        <strain evidence="59">10-7243</strain>
        <strain evidence="60">11-5588</strain>
        <strain evidence="62">12-3191</strain>
        <strain evidence="63">12-3284</strain>
        <strain evidence="64">12-8479</strain>
        <strain evidence="58">13-0431</strain>
        <strain evidence="65">13-2460</strain>
        <strain evidence="57">13-5657</strain>
        <strain evidence="45">CE06.035</strain>
        <strain evidence="27">Salmonella enterica</strain>
        <strain evidence="48">Sam_3440b185-6731-4f40-abe7-826e6475c527</strain>
        <strain evidence="49">Sam_5f569ebd-755b-4147-8429-4678b9c250cc</strain>
        <strain evidence="47">Sam_8b55db79-2e89-45d5-a9a1-8092f0a17964</strain>
        <strain evidence="46">Sam_997f2e98-28ae-496a-bdd7-14b549d092b4</strain>
    </source>
</reference>
<evidence type="ECO:0000313" key="45">
    <source>
        <dbReference type="EMBL" id="HAD8175685.1"/>
    </source>
</evidence>
<evidence type="ECO:0000313" key="29">
    <source>
        <dbReference type="EMBL" id="HAB1708823.1"/>
    </source>
</evidence>
<dbReference type="EMBL" id="DAATOG010000035">
    <property type="protein sequence ID" value="HAE9394940.1"/>
    <property type="molecule type" value="Genomic_DNA"/>
</dbReference>
<reference evidence="21" key="5">
    <citation type="submission" date="2018-07" db="EMBL/GenBank/DDBJ databases">
        <authorList>
            <consortium name="PulseNet: The National Subtyping Network for Foodborne Disease Surveillance"/>
            <person name="Tarr C.L."/>
            <person name="Trees E."/>
            <person name="Katz L.S."/>
            <person name="Carleton-Romer H.A."/>
            <person name="Stroika S."/>
            <person name="Kucerova Z."/>
            <person name="Roache K.F."/>
            <person name="Sabol A.L."/>
            <person name="Besser J."/>
            <person name="Gerner-Smidt P."/>
        </authorList>
    </citation>
    <scope>NUCLEOTIDE SEQUENCE</scope>
    <source>
        <strain evidence="21">PNUSAS011306</strain>
        <strain evidence="22">PNUSAS011364</strain>
        <strain evidence="25">PNUSAS013764</strain>
    </source>
</reference>
<evidence type="ECO:0000313" key="24">
    <source>
        <dbReference type="EMBL" id="EDH6340915.1"/>
    </source>
</evidence>
<dbReference type="EMBL" id="AAMEQR010000025">
    <property type="protein sequence ID" value="EDG5799390.1"/>
    <property type="molecule type" value="Genomic_DNA"/>
</dbReference>
<dbReference type="EMBL" id="AAMJGE010000030">
    <property type="protein sequence ID" value="EDH9232036.1"/>
    <property type="molecule type" value="Genomic_DNA"/>
</dbReference>
<dbReference type="EMBL" id="DAAQNS010000007">
    <property type="protein sequence ID" value="HAE0113372.1"/>
    <property type="molecule type" value="Genomic_DNA"/>
</dbReference>
<dbReference type="EMBL" id="AAHRZG010000021">
    <property type="protein sequence ID" value="EBZ7019101.1"/>
    <property type="molecule type" value="Genomic_DNA"/>
</dbReference>
<dbReference type="EMBL" id="AAHDEP010000066">
    <property type="protein sequence ID" value="EBU7987879.1"/>
    <property type="molecule type" value="Genomic_DNA"/>
</dbReference>
<evidence type="ECO:0000313" key="21">
    <source>
        <dbReference type="EMBL" id="EDG5622503.1"/>
    </source>
</evidence>
<evidence type="ECO:0000313" key="16">
    <source>
        <dbReference type="EMBL" id="ECB6382400.1"/>
    </source>
</evidence>
<comment type="caution">
    <text evidence="66">The sequence shown here is derived from an EMBL/GenBank/DDBJ whole genome shotgun (WGS) entry which is preliminary data.</text>
</comment>
<dbReference type="EMBL" id="AALSOQ010000050">
    <property type="protein sequence ID" value="EDC9469735.1"/>
    <property type="molecule type" value="Genomic_DNA"/>
</dbReference>
<evidence type="ECO:0000313" key="27">
    <source>
        <dbReference type="EMBL" id="HAB1023135.1"/>
    </source>
</evidence>
<reference evidence="6" key="3">
    <citation type="submission" date="2018-07" db="EMBL/GenBank/DDBJ databases">
        <authorList>
            <person name="Ashton P.M."/>
            <person name="Dallman T."/>
            <person name="Nair S."/>
            <person name="De Pinna E."/>
            <person name="Peters T."/>
            <person name="Grant K."/>
        </authorList>
    </citation>
    <scope>NUCLEOTIDE SEQUENCE</scope>
    <source>
        <strain evidence="9">152447</strain>
        <strain evidence="11">178634</strain>
        <strain evidence="6">178666</strain>
        <strain evidence="3">208936</strain>
        <strain evidence="1">240168</strain>
        <strain evidence="8">250819</strain>
        <strain evidence="23">344039</strain>
        <strain evidence="26">352129</strain>
        <strain evidence="16">365830</strain>
        <strain evidence="24">369915</strain>
        <strain evidence="7">423873</strain>
        <strain evidence="4">428140</strain>
        <strain evidence="10">488730</strain>
        <strain evidence="5">535271</strain>
        <strain evidence="14">676364</strain>
        <strain evidence="15">689000</strain>
        <strain evidence="2">741041</strain>
    </source>
</reference>
<evidence type="ECO:0000313" key="51">
    <source>
        <dbReference type="EMBL" id="HAE1324457.1"/>
    </source>
</evidence>
<evidence type="ECO:0000313" key="46">
    <source>
        <dbReference type="EMBL" id="HAD9848723.1"/>
    </source>
</evidence>
<dbReference type="EMBL" id="DAAGOV010000007">
    <property type="protein sequence ID" value="HAB3946766.1"/>
    <property type="molecule type" value="Genomic_DNA"/>
</dbReference>
<dbReference type="EMBL" id="AAHNKL010000035">
    <property type="protein sequence ID" value="EBY1991830.1"/>
    <property type="molecule type" value="Genomic_DNA"/>
</dbReference>
<evidence type="ECO:0000313" key="64">
    <source>
        <dbReference type="EMBL" id="HAF0891980.1"/>
    </source>
</evidence>
<dbReference type="EMBL" id="AAGTMP010000004">
    <property type="protein sequence ID" value="EBR8141035.1"/>
    <property type="molecule type" value="Genomic_DNA"/>
</dbReference>
<dbReference type="EMBL" id="DAARRM010000152">
    <property type="protein sequence ID" value="HAE3639959.1"/>
    <property type="molecule type" value="Genomic_DNA"/>
</dbReference>
<evidence type="ECO:0000313" key="66">
    <source>
        <dbReference type="EMBL" id="PVL94339.1"/>
    </source>
</evidence>
<evidence type="ECO:0000313" key="4">
    <source>
        <dbReference type="EMBL" id="EBR0144813.1"/>
    </source>
</evidence>
<dbReference type="EMBL" id="DAAQOM010000007">
    <property type="protein sequence ID" value="HAE0206388.1"/>
    <property type="molecule type" value="Genomic_DNA"/>
</dbReference>
<dbReference type="EMBL" id="AAHWZL010000034">
    <property type="protein sequence ID" value="ECB2571398.1"/>
    <property type="molecule type" value="Genomic_DNA"/>
</dbReference>
<evidence type="ECO:0000313" key="42">
    <source>
        <dbReference type="EMBL" id="HAB5939936.1"/>
    </source>
</evidence>
<dbReference type="EMBL" id="DAAFXG010000006">
    <property type="protein sequence ID" value="HAB1883122.1"/>
    <property type="molecule type" value="Genomic_DNA"/>
</dbReference>
<dbReference type="EMBL" id="AAMIHC010000012">
    <property type="protein sequence ID" value="EDH6340915.1"/>
    <property type="molecule type" value="Genomic_DNA"/>
</dbReference>
<dbReference type="EMBL" id="AAHMZR010000040">
    <property type="protein sequence ID" value="EBY0577737.1"/>
    <property type="molecule type" value="Genomic_DNA"/>
</dbReference>
<evidence type="ECO:0000313" key="32">
    <source>
        <dbReference type="EMBL" id="HAB1883122.1"/>
    </source>
</evidence>
<evidence type="ECO:0000313" key="48">
    <source>
        <dbReference type="EMBL" id="HAE0206388.1"/>
    </source>
</evidence>
<evidence type="ECO:0000313" key="11">
    <source>
        <dbReference type="EMBL" id="EBY6739415.1"/>
    </source>
</evidence>
<dbReference type="EMBL" id="AAFGSL010000037">
    <property type="protein sequence ID" value="EBF7616830.1"/>
    <property type="molecule type" value="Genomic_DNA"/>
</dbReference>
<evidence type="ECO:0000313" key="47">
    <source>
        <dbReference type="EMBL" id="HAE0113372.1"/>
    </source>
</evidence>
<evidence type="ECO:0000313" key="56">
    <source>
        <dbReference type="EMBL" id="HAE3639959.1"/>
    </source>
</evidence>
<dbReference type="EMBL" id="DAAGBK010000007">
    <property type="protein sequence ID" value="HAB2370634.1"/>
    <property type="molecule type" value="Genomic_DNA"/>
</dbReference>
<reference evidence="19" key="6">
    <citation type="submission" date="2018-07" db="EMBL/GenBank/DDBJ databases">
        <authorList>
            <consortium name="GenomeTrakr network: Whole genome sequencing for foodborne pathogen traceback"/>
        </authorList>
    </citation>
    <scope>NUCLEOTIDE SEQUENCE</scope>
    <source>
        <strain evidence="20">ADRDL-16-8871</strain>
        <strain evidence="19">FDA00004800</strain>
        <strain evidence="13">FSIS21923161</strain>
    </source>
</reference>
<evidence type="ECO:0000313" key="54">
    <source>
        <dbReference type="EMBL" id="HAE1606561.1"/>
    </source>
</evidence>
<dbReference type="EMBL" id="DAARAH010000082">
    <property type="protein sequence ID" value="HAE1606561.1"/>
    <property type="molecule type" value="Genomic_DNA"/>
</dbReference>
<dbReference type="EMBL" id="DAAFYT010000128">
    <property type="protein sequence ID" value="HAB2061419.1"/>
    <property type="molecule type" value="Genomic_DNA"/>
</dbReference>
<evidence type="ECO:0000313" key="39">
    <source>
        <dbReference type="EMBL" id="HAB5213432.1"/>
    </source>
</evidence>
<evidence type="ECO:0000313" key="53">
    <source>
        <dbReference type="EMBL" id="HAE1459096.1"/>
    </source>
</evidence>
<evidence type="ECO:0000313" key="37">
    <source>
        <dbReference type="EMBL" id="HAB4368644.1"/>
    </source>
</evidence>
<evidence type="ECO:0000313" key="1">
    <source>
        <dbReference type="EMBL" id="EBF7616830.1"/>
    </source>
</evidence>
<dbReference type="EMBL" id="AAFIKO010000050">
    <property type="protein sequence ID" value="EBG3095936.1"/>
    <property type="molecule type" value="Genomic_DNA"/>
</dbReference>
<evidence type="ECO:0000313" key="50">
    <source>
        <dbReference type="EMBL" id="HAE1218644.1"/>
    </source>
</evidence>
<dbReference type="EMBL" id="AAMIBF010000044">
    <property type="protein sequence ID" value="EDH5704296.1"/>
    <property type="molecule type" value="Genomic_DNA"/>
</dbReference>
<evidence type="ECO:0000313" key="8">
    <source>
        <dbReference type="EMBL" id="EBU7987879.1"/>
    </source>
</evidence>